<dbReference type="InterPro" id="IPR001633">
    <property type="entry name" value="EAL_dom"/>
</dbReference>
<evidence type="ECO:0000313" key="5">
    <source>
        <dbReference type="EMBL" id="PBK02993.1"/>
    </source>
</evidence>
<dbReference type="Gene3D" id="3.30.70.270">
    <property type="match status" value="1"/>
</dbReference>
<evidence type="ECO:0000256" key="2">
    <source>
        <dbReference type="ARBA" id="ARBA00022636"/>
    </source>
</evidence>
<dbReference type="SMART" id="SM00267">
    <property type="entry name" value="GGDEF"/>
    <property type="match status" value="1"/>
</dbReference>
<dbReference type="EC" id="3.1.4.52" evidence="1"/>
<gene>
    <name evidence="5" type="ORF">CNQ84_16835</name>
</gene>
<dbReference type="SUPFAM" id="SSF55073">
    <property type="entry name" value="Nucleotide cyclase"/>
    <property type="match status" value="1"/>
</dbReference>
<dbReference type="AlphaFoldDB" id="A0A2A3MDX1"/>
<reference evidence="5 6" key="1">
    <citation type="submission" date="2017-09" db="EMBL/GenBank/DDBJ databases">
        <title>Pseudomonas abyssi sp. nov. isolated from Abyssopelagic Water.</title>
        <authorList>
            <person name="Wei Y."/>
        </authorList>
    </citation>
    <scope>NUCLEOTIDE SEQUENCE [LARGE SCALE GENOMIC DNA]</scope>
    <source>
        <strain evidence="5 6">MT5</strain>
    </source>
</reference>
<name>A0A2A3MDX1_9PSED</name>
<dbReference type="Pfam" id="PF00563">
    <property type="entry name" value="EAL"/>
    <property type="match status" value="1"/>
</dbReference>
<dbReference type="GO" id="GO:0071111">
    <property type="term" value="F:cyclic-guanylate-specific phosphodiesterase activity"/>
    <property type="evidence" value="ECO:0007669"/>
    <property type="project" value="UniProtKB-EC"/>
</dbReference>
<dbReference type="EMBL" id="NTMR01000026">
    <property type="protein sequence ID" value="PBK02993.1"/>
    <property type="molecule type" value="Genomic_DNA"/>
</dbReference>
<dbReference type="CDD" id="cd01948">
    <property type="entry name" value="EAL"/>
    <property type="match status" value="1"/>
</dbReference>
<dbReference type="SMART" id="SM00052">
    <property type="entry name" value="EAL"/>
    <property type="match status" value="1"/>
</dbReference>
<dbReference type="InterPro" id="IPR029787">
    <property type="entry name" value="Nucleotide_cyclase"/>
</dbReference>
<comment type="caution">
    <text evidence="5">The sequence shown here is derived from an EMBL/GenBank/DDBJ whole genome shotgun (WGS) entry which is preliminary data.</text>
</comment>
<keyword evidence="6" id="KW-1185">Reference proteome</keyword>
<feature type="domain" description="GGDEF" evidence="4">
    <location>
        <begin position="13"/>
        <end position="146"/>
    </location>
</feature>
<organism evidence="5 6">
    <name type="scientific">Pseudomonas abyssi</name>
    <dbReference type="NCBI Taxonomy" id="170540"/>
    <lineage>
        <taxon>Bacteria</taxon>
        <taxon>Pseudomonadati</taxon>
        <taxon>Pseudomonadota</taxon>
        <taxon>Gammaproteobacteria</taxon>
        <taxon>Pseudomonadales</taxon>
        <taxon>Pseudomonadaceae</taxon>
        <taxon>Pseudomonas</taxon>
    </lineage>
</organism>
<evidence type="ECO:0000259" key="3">
    <source>
        <dbReference type="PROSITE" id="PS50883"/>
    </source>
</evidence>
<evidence type="ECO:0000256" key="1">
    <source>
        <dbReference type="ARBA" id="ARBA00012282"/>
    </source>
</evidence>
<dbReference type="CDD" id="cd01949">
    <property type="entry name" value="GGDEF"/>
    <property type="match status" value="1"/>
</dbReference>
<keyword evidence="2" id="KW-0973">c-di-GMP</keyword>
<proteinExistence type="predicted"/>
<protein>
    <recommendedName>
        <fullName evidence="1">cyclic-guanylate-specific phosphodiesterase</fullName>
        <ecNumber evidence="1">3.1.4.52</ecNumber>
    </recommendedName>
</protein>
<dbReference type="Pfam" id="PF00990">
    <property type="entry name" value="GGDEF"/>
    <property type="match status" value="1"/>
</dbReference>
<dbReference type="PROSITE" id="PS50887">
    <property type="entry name" value="GGDEF"/>
    <property type="match status" value="1"/>
</dbReference>
<dbReference type="Proteomes" id="UP000242313">
    <property type="component" value="Unassembled WGS sequence"/>
</dbReference>
<dbReference type="Gene3D" id="3.20.20.450">
    <property type="entry name" value="EAL domain"/>
    <property type="match status" value="1"/>
</dbReference>
<sequence>MQSAIERARGQGRQLALVFVDVDNFKTINDSLGHAAGDALLQIIAERLQRAVRESDTVSRQGGDEFIMTLPDLDGQETALAVARRMQEIVGQPITLGDMQLVTSLSIGMALFPRDGDDFATLLRKAELATQRAKATGRNTCCLFDEQMNVNTHERLSIEQDLRQALAHNEFELYFQPIMALAEGRLEGAEALLRWRHPQRGILAPDVFIDVAEQSGLITSIGDWVLLEACRQAATWQGLRVSVNLSAVQFHRGNLEESVALALDASGLDPALLELELTESMLLEDSERFMQRLQNLKRLGVQLAIDDFGTGYSNLAYLQRFQVDKLKIDKSFVTDLSSNEQNLAIVTAIIQMARSLRLQTTAEGIETACVQSALIDLGCKLGQGYLFSRPMPAGDFQGYAQRFNA</sequence>
<evidence type="ECO:0000259" key="4">
    <source>
        <dbReference type="PROSITE" id="PS50887"/>
    </source>
</evidence>
<dbReference type="PROSITE" id="PS50883">
    <property type="entry name" value="EAL"/>
    <property type="match status" value="1"/>
</dbReference>
<evidence type="ECO:0000313" key="6">
    <source>
        <dbReference type="Proteomes" id="UP000242313"/>
    </source>
</evidence>
<dbReference type="PANTHER" id="PTHR44757:SF2">
    <property type="entry name" value="BIOFILM ARCHITECTURE MAINTENANCE PROTEIN MBAA"/>
    <property type="match status" value="1"/>
</dbReference>
<accession>A0A2A3MDX1</accession>
<dbReference type="InterPro" id="IPR000160">
    <property type="entry name" value="GGDEF_dom"/>
</dbReference>
<dbReference type="InterPro" id="IPR052155">
    <property type="entry name" value="Biofilm_reg_signaling"/>
</dbReference>
<dbReference type="NCBIfam" id="TIGR00254">
    <property type="entry name" value="GGDEF"/>
    <property type="match status" value="1"/>
</dbReference>
<dbReference type="InterPro" id="IPR035919">
    <property type="entry name" value="EAL_sf"/>
</dbReference>
<dbReference type="FunFam" id="3.20.20.450:FF:000001">
    <property type="entry name" value="Cyclic di-GMP phosphodiesterase yahA"/>
    <property type="match status" value="1"/>
</dbReference>
<dbReference type="SUPFAM" id="SSF141868">
    <property type="entry name" value="EAL domain-like"/>
    <property type="match status" value="1"/>
</dbReference>
<dbReference type="PANTHER" id="PTHR44757">
    <property type="entry name" value="DIGUANYLATE CYCLASE DGCP"/>
    <property type="match status" value="1"/>
</dbReference>
<dbReference type="InterPro" id="IPR043128">
    <property type="entry name" value="Rev_trsase/Diguanyl_cyclase"/>
</dbReference>
<feature type="domain" description="EAL" evidence="3">
    <location>
        <begin position="155"/>
        <end position="404"/>
    </location>
</feature>